<evidence type="ECO:0000259" key="2">
    <source>
        <dbReference type="PROSITE" id="PS50879"/>
    </source>
</evidence>
<protein>
    <submittedName>
        <fullName evidence="4">Uncharacterized protein LOC107010215</fullName>
    </submittedName>
</protein>
<feature type="domain" description="Reverse transcriptase" evidence="1">
    <location>
        <begin position="168"/>
        <end position="448"/>
    </location>
</feature>
<dbReference type="Pfam" id="PF13966">
    <property type="entry name" value="zf-RVT"/>
    <property type="match status" value="1"/>
</dbReference>
<dbReference type="InterPro" id="IPR012337">
    <property type="entry name" value="RNaseH-like_sf"/>
</dbReference>
<dbReference type="InterPro" id="IPR043502">
    <property type="entry name" value="DNA/RNA_pol_sf"/>
</dbReference>
<sequence length="1032" mass="119784">MIQNNSKESREKLSGVNAQYIKYLKVEYNILQQKTQLHWLKQGDANSKYFHAVIRGRRKKMVVHKVMDENGVWIEGEDNIAKEACDYYQKIFTGNNEKIREEAIQCIPSMITQEQNTELDRMPTEEELRRIIMSMNPNSAPGPDGIGGKFYQVCFDIIKKDIMAAVQSFFNGSVMPRYMTHACLILLPKVEHPNKLKDFRPISLSNFVNKIISKIISTRLASILPKIVSVNQSGFVKGRSITENIMLAQEIVHEIKLPREGRNVVIKLDMSKAYDRVSWSYTCIVLRKMGFSELFIDKMWRIMSNNWYSIVINGKRHGFFQSTRGLKQGDSLSPALFILGAEVLSRQLNLLHHNQLYKGFHMERKGPQINHLSFADDIIIFSSTDNRSLHLIMKTIEEYENVSDQKVNQEKSFFMVTPHTDQNIIDNIKLATGFGRKNSPINYLGCPLYIGGQRIIYYSDIVEKIIKRISGWQFKILNFGGKVTLVKHVLQSIPIHTLATISPPKTTINYIKRVIADFFGGRDNNGKKYHWSSWETMAYPINEGGIGVRMMEDVCKAFQYKQWWEFRTKPSLWSQFLKAKYCQRANCVAKKYDTGDSIVWSLNNRDLASYLEDGKWNERVVRQQVPPLLVHNILQTNITYEEGIADTAIWTPQENGKFSIASAWEIIRKKRQQDPINTIIWHKNMPFKVAFFIWRALRGKLPTNDILQKFGKEDLECYCCYKKGKDDINHILITGHFAKYMWRYYAATVGAVISNINLRSQLLQWRSLHINNEVHKLISYILPNFICWNLWKNRCAVKYGGKQSSIQRVHYGIFKDVMQVTRVVFPSISWQHSWDNLINIMDQCHQQYKVTMVRWKSPTAGKYKLNTDGSALSDSGKIGGGGILRDQQGKLIYAFSVPLGSGTNNMAELKAALYGLDWCEQHGYKCIELEVDSELLCKWIKKILSIPWRCQQLIQDIMHIVSKLEFFQCQHIYREANTTADLLAKFSHNLEIPQHFYITQQLKGTIKESYMLEKMGIQSFRRRKIRRIKHPP</sequence>
<dbReference type="CDD" id="cd06222">
    <property type="entry name" value="RNase_H_like"/>
    <property type="match status" value="1"/>
</dbReference>
<keyword evidence="3" id="KW-1185">Reference proteome</keyword>
<name>A0ABM1G247_SOLPN</name>
<dbReference type="Pfam" id="PF00078">
    <property type="entry name" value="RVT_1"/>
    <property type="match status" value="1"/>
</dbReference>
<dbReference type="InterPro" id="IPR052343">
    <property type="entry name" value="Retrotransposon-Effector_Assoc"/>
</dbReference>
<gene>
    <name evidence="4" type="primary">LOC107010215</name>
</gene>
<dbReference type="PANTHER" id="PTHR46890">
    <property type="entry name" value="NON-LTR RETROLELEMENT REVERSE TRANSCRIPTASE-LIKE PROTEIN-RELATED"/>
    <property type="match status" value="1"/>
</dbReference>
<dbReference type="InterPro" id="IPR000477">
    <property type="entry name" value="RT_dom"/>
</dbReference>
<organism evidence="3 4">
    <name type="scientific">Solanum pennellii</name>
    <name type="common">Tomato</name>
    <name type="synonym">Lycopersicon pennellii</name>
    <dbReference type="NCBI Taxonomy" id="28526"/>
    <lineage>
        <taxon>Eukaryota</taxon>
        <taxon>Viridiplantae</taxon>
        <taxon>Streptophyta</taxon>
        <taxon>Embryophyta</taxon>
        <taxon>Tracheophyta</taxon>
        <taxon>Spermatophyta</taxon>
        <taxon>Magnoliopsida</taxon>
        <taxon>eudicotyledons</taxon>
        <taxon>Gunneridae</taxon>
        <taxon>Pentapetalae</taxon>
        <taxon>asterids</taxon>
        <taxon>lamiids</taxon>
        <taxon>Solanales</taxon>
        <taxon>Solanaceae</taxon>
        <taxon>Solanoideae</taxon>
        <taxon>Solaneae</taxon>
        <taxon>Solanum</taxon>
        <taxon>Solanum subgen. Lycopersicon</taxon>
    </lineage>
</organism>
<dbReference type="InterPro" id="IPR026960">
    <property type="entry name" value="RVT-Znf"/>
</dbReference>
<dbReference type="PANTHER" id="PTHR46890:SF28">
    <property type="entry name" value="REVERSE TRANSCRIPTASE DOMAIN-CONTAINING PROTEIN"/>
    <property type="match status" value="1"/>
</dbReference>
<dbReference type="Pfam" id="PF13456">
    <property type="entry name" value="RVT_3"/>
    <property type="match status" value="1"/>
</dbReference>
<dbReference type="SUPFAM" id="SSF56672">
    <property type="entry name" value="DNA/RNA polymerases"/>
    <property type="match status" value="1"/>
</dbReference>
<dbReference type="RefSeq" id="XP_015064939.1">
    <property type="nucleotide sequence ID" value="XM_015209453.1"/>
</dbReference>
<reference evidence="4" key="2">
    <citation type="submission" date="2025-08" db="UniProtKB">
        <authorList>
            <consortium name="RefSeq"/>
        </authorList>
    </citation>
    <scope>IDENTIFICATION</scope>
</reference>
<feature type="domain" description="RNase H type-1" evidence="2">
    <location>
        <begin position="859"/>
        <end position="989"/>
    </location>
</feature>
<evidence type="ECO:0000313" key="4">
    <source>
        <dbReference type="RefSeq" id="XP_015064939.1"/>
    </source>
</evidence>
<dbReference type="InterPro" id="IPR044730">
    <property type="entry name" value="RNase_H-like_dom_plant"/>
</dbReference>
<dbReference type="PROSITE" id="PS50878">
    <property type="entry name" value="RT_POL"/>
    <property type="match status" value="1"/>
</dbReference>
<reference evidence="3" key="1">
    <citation type="journal article" date="2014" name="Nat. Genet.">
        <title>The genome of the stress-tolerant wild tomato species Solanum pennellii.</title>
        <authorList>
            <person name="Bolger A."/>
            <person name="Scossa F."/>
            <person name="Bolger M.E."/>
            <person name="Lanz C."/>
            <person name="Maumus F."/>
            <person name="Tohge T."/>
            <person name="Quesneville H."/>
            <person name="Alseekh S."/>
            <person name="Sorensen I."/>
            <person name="Lichtenstein G."/>
            <person name="Fich E.A."/>
            <person name="Conte M."/>
            <person name="Keller H."/>
            <person name="Schneeberger K."/>
            <person name="Schwacke R."/>
            <person name="Ofner I."/>
            <person name="Vrebalov J."/>
            <person name="Xu Y."/>
            <person name="Osorio S."/>
            <person name="Aflitos S.A."/>
            <person name="Schijlen E."/>
            <person name="Jimenez-Gomez J.M."/>
            <person name="Ryngajllo M."/>
            <person name="Kimura S."/>
            <person name="Kumar R."/>
            <person name="Koenig D."/>
            <person name="Headland L.R."/>
            <person name="Maloof J.N."/>
            <person name="Sinha N."/>
            <person name="van Ham R.C."/>
            <person name="Lankhorst R.K."/>
            <person name="Mao L."/>
            <person name="Vogel A."/>
            <person name="Arsova B."/>
            <person name="Panstruga R."/>
            <person name="Fei Z."/>
            <person name="Rose J.K."/>
            <person name="Zamir D."/>
            <person name="Carrari F."/>
            <person name="Giovannoni J.J."/>
            <person name="Weigel D."/>
            <person name="Usadel B."/>
            <person name="Fernie A.R."/>
        </authorList>
    </citation>
    <scope>NUCLEOTIDE SEQUENCE [LARGE SCALE GENOMIC DNA]</scope>
    <source>
        <strain evidence="3">cv. LA0716</strain>
    </source>
</reference>
<proteinExistence type="predicted"/>
<dbReference type="SUPFAM" id="SSF53098">
    <property type="entry name" value="Ribonuclease H-like"/>
    <property type="match status" value="1"/>
</dbReference>
<dbReference type="InterPro" id="IPR036397">
    <property type="entry name" value="RNaseH_sf"/>
</dbReference>
<evidence type="ECO:0000259" key="1">
    <source>
        <dbReference type="PROSITE" id="PS50878"/>
    </source>
</evidence>
<dbReference type="Proteomes" id="UP000694930">
    <property type="component" value="Chromosome 2"/>
</dbReference>
<dbReference type="Gene3D" id="3.30.420.10">
    <property type="entry name" value="Ribonuclease H-like superfamily/Ribonuclease H"/>
    <property type="match status" value="1"/>
</dbReference>
<dbReference type="InterPro" id="IPR002156">
    <property type="entry name" value="RNaseH_domain"/>
</dbReference>
<dbReference type="CDD" id="cd01650">
    <property type="entry name" value="RT_nLTR_like"/>
    <property type="match status" value="1"/>
</dbReference>
<accession>A0ABM1G247</accession>
<dbReference type="GeneID" id="107010215"/>
<dbReference type="PROSITE" id="PS50879">
    <property type="entry name" value="RNASE_H_1"/>
    <property type="match status" value="1"/>
</dbReference>
<evidence type="ECO:0000313" key="3">
    <source>
        <dbReference type="Proteomes" id="UP000694930"/>
    </source>
</evidence>